<dbReference type="RefSeq" id="WP_263845636.1">
    <property type="nucleotide sequence ID" value="NZ_JALIEB010000015.1"/>
</dbReference>
<gene>
    <name evidence="3" type="ORF">MUB52_18420</name>
</gene>
<dbReference type="PANTHER" id="PTHR43569">
    <property type="entry name" value="AMIDOHYDROLASE"/>
    <property type="match status" value="1"/>
</dbReference>
<protein>
    <submittedName>
        <fullName evidence="3">Amidohydrolase family protein</fullName>
    </submittedName>
</protein>
<dbReference type="Gene3D" id="3.20.20.140">
    <property type="entry name" value="Metal-dependent hydrolases"/>
    <property type="match status" value="1"/>
</dbReference>
<evidence type="ECO:0000313" key="3">
    <source>
        <dbReference type="EMBL" id="MCV3273411.1"/>
    </source>
</evidence>
<comment type="similarity">
    <text evidence="1">Belongs to the metallo-dependent hydrolases superfamily.</text>
</comment>
<accession>A0ABT3BIK6</accession>
<comment type="caution">
    <text evidence="3">The sequence shown here is derived from an EMBL/GenBank/DDBJ whole genome shotgun (WGS) entry which is preliminary data.</text>
</comment>
<name>A0ABT3BIK6_9RHOB</name>
<evidence type="ECO:0000256" key="1">
    <source>
        <dbReference type="ARBA" id="ARBA00038310"/>
    </source>
</evidence>
<evidence type="ECO:0000313" key="4">
    <source>
        <dbReference type="Proteomes" id="UP001208690"/>
    </source>
</evidence>
<keyword evidence="4" id="KW-1185">Reference proteome</keyword>
<dbReference type="PANTHER" id="PTHR43569:SF1">
    <property type="entry name" value="BLL3371 PROTEIN"/>
    <property type="match status" value="1"/>
</dbReference>
<dbReference type="Pfam" id="PF04909">
    <property type="entry name" value="Amidohydro_2"/>
    <property type="match status" value="1"/>
</dbReference>
<dbReference type="InterPro" id="IPR032466">
    <property type="entry name" value="Metal_Hydrolase"/>
</dbReference>
<dbReference type="InterPro" id="IPR006680">
    <property type="entry name" value="Amidohydro-rel"/>
</dbReference>
<dbReference type="SUPFAM" id="SSF51556">
    <property type="entry name" value="Metallo-dependent hydrolases"/>
    <property type="match status" value="1"/>
</dbReference>
<dbReference type="Proteomes" id="UP001208690">
    <property type="component" value="Unassembled WGS sequence"/>
</dbReference>
<reference evidence="3 4" key="1">
    <citation type="submission" date="2022-04" db="EMBL/GenBank/DDBJ databases">
        <title>Roseobacter sp. WL0113 is a bacterium isolated from neritic sediment.</title>
        <authorList>
            <person name="Wang L."/>
            <person name="He W."/>
            <person name="Zhang D.-F."/>
        </authorList>
    </citation>
    <scope>NUCLEOTIDE SEQUENCE [LARGE SCALE GENOMIC DNA]</scope>
    <source>
        <strain evidence="3 4">WL0113</strain>
    </source>
</reference>
<evidence type="ECO:0000259" key="2">
    <source>
        <dbReference type="Pfam" id="PF04909"/>
    </source>
</evidence>
<feature type="domain" description="Amidohydrolase-related" evidence="2">
    <location>
        <begin position="2"/>
        <end position="288"/>
    </location>
</feature>
<dbReference type="EMBL" id="JALIEB010000015">
    <property type="protein sequence ID" value="MCV3273411.1"/>
    <property type="molecule type" value="Genomic_DNA"/>
</dbReference>
<dbReference type="InterPro" id="IPR052350">
    <property type="entry name" value="Metallo-dep_Lactonases"/>
</dbReference>
<organism evidence="3 4">
    <name type="scientific">Roseobacter sinensis</name>
    <dbReference type="NCBI Taxonomy" id="2931391"/>
    <lineage>
        <taxon>Bacteria</taxon>
        <taxon>Pseudomonadati</taxon>
        <taxon>Pseudomonadota</taxon>
        <taxon>Alphaproteobacteria</taxon>
        <taxon>Rhodobacterales</taxon>
        <taxon>Roseobacteraceae</taxon>
        <taxon>Roseobacter</taxon>
    </lineage>
</organism>
<sequence>MIDAHHHIWRQADLPWLLGPEQPRIFGSYAAIKRDYPIEEYLSDVQGSGITGSVYVQANWAPNWAVDEAAWVQAEADRTGWPMAIVAYADFTRGDVGKTLKKLADIPGVRGIRQQFHWHENPTYRFAKTPDLCTDTDVQKRIALLAEYGWSFDLQVFAGQMAGAVTLARACPEVTFILQHNGMLEDRSKTGVAVWKAGMTALAACPNVVTKLSAFGTFIHRNDPKFITAQVKDAIALFGAERCIYGSNFPIEKLWTSYADLWAAFRKAVPKPHQQQIFNDTAVRVYRLGATTTKGDA</sequence>
<proteinExistence type="inferred from homology"/>